<feature type="domain" description="TsaA-like" evidence="4">
    <location>
        <begin position="76"/>
        <end position="217"/>
    </location>
</feature>
<dbReference type="Gene3D" id="3.30.2310.10">
    <property type="entry name" value="YaeB-like"/>
    <property type="match status" value="1"/>
</dbReference>
<proteinExistence type="inferred from homology"/>
<protein>
    <recommendedName>
        <fullName evidence="4">TsaA-like domain-containing protein</fullName>
    </recommendedName>
</protein>
<evidence type="ECO:0000259" key="4">
    <source>
        <dbReference type="PROSITE" id="PS51668"/>
    </source>
</evidence>
<reference evidence="5" key="1">
    <citation type="submission" date="2021-01" db="EMBL/GenBank/DDBJ databases">
        <authorList>
            <person name="Corre E."/>
            <person name="Pelletier E."/>
            <person name="Niang G."/>
            <person name="Scheremetjew M."/>
            <person name="Finn R."/>
            <person name="Kale V."/>
            <person name="Holt S."/>
            <person name="Cochrane G."/>
            <person name="Meng A."/>
            <person name="Brown T."/>
            <person name="Cohen L."/>
        </authorList>
    </citation>
    <scope>NUCLEOTIDE SEQUENCE</scope>
    <source>
        <strain evidence="5">CCMP1510</strain>
    </source>
</reference>
<dbReference type="Pfam" id="PF01980">
    <property type="entry name" value="TrmO_N"/>
    <property type="match status" value="1"/>
</dbReference>
<evidence type="ECO:0000256" key="3">
    <source>
        <dbReference type="SAM" id="Phobius"/>
    </source>
</evidence>
<keyword evidence="1" id="KW-0949">S-adenosyl-L-methionine</keyword>
<dbReference type="InterPro" id="IPR023370">
    <property type="entry name" value="TrmO-like_N"/>
</dbReference>
<comment type="similarity">
    <text evidence="2">Belongs to the tRNA methyltransferase O family.</text>
</comment>
<accession>A0A7S3JMV0</accession>
<dbReference type="PANTHER" id="PTHR12818">
    <property type="entry name" value="TRNA (ADENINE(37)-N6)-METHYLTRANSFERASE"/>
    <property type="match status" value="1"/>
</dbReference>
<gene>
    <name evidence="5" type="ORF">ALAG00032_LOCUS148</name>
</gene>
<dbReference type="Gene3D" id="2.40.30.70">
    <property type="entry name" value="YaeB-like"/>
    <property type="match status" value="1"/>
</dbReference>
<dbReference type="SUPFAM" id="SSF118196">
    <property type="entry name" value="YaeB-like"/>
    <property type="match status" value="1"/>
</dbReference>
<dbReference type="PANTHER" id="PTHR12818:SF0">
    <property type="entry name" value="TRNA (ADENINE(37)-N6)-METHYLTRANSFERASE"/>
    <property type="match status" value="1"/>
</dbReference>
<organism evidence="5">
    <name type="scientific">Aureoumbra lagunensis</name>
    <dbReference type="NCBI Taxonomy" id="44058"/>
    <lineage>
        <taxon>Eukaryota</taxon>
        <taxon>Sar</taxon>
        <taxon>Stramenopiles</taxon>
        <taxon>Ochrophyta</taxon>
        <taxon>Pelagophyceae</taxon>
        <taxon>Pelagomonadales</taxon>
        <taxon>Aureoumbra</taxon>
    </lineage>
</organism>
<name>A0A7S3JMV0_9STRA</name>
<evidence type="ECO:0000313" key="5">
    <source>
        <dbReference type="EMBL" id="CAE0359420.1"/>
    </source>
</evidence>
<dbReference type="InterPro" id="IPR036413">
    <property type="entry name" value="YaeB-like_sf"/>
</dbReference>
<keyword evidence="3" id="KW-1133">Transmembrane helix</keyword>
<dbReference type="NCBIfam" id="TIGR00104">
    <property type="entry name" value="tRNA_TsaA"/>
    <property type="match status" value="1"/>
</dbReference>
<feature type="transmembrane region" description="Helical" evidence="3">
    <location>
        <begin position="12"/>
        <end position="30"/>
    </location>
</feature>
<dbReference type="PROSITE" id="PS51668">
    <property type="entry name" value="TSAA_2"/>
    <property type="match status" value="1"/>
</dbReference>
<dbReference type="InterPro" id="IPR040372">
    <property type="entry name" value="YaeB-like"/>
</dbReference>
<dbReference type="EMBL" id="HBIJ01000188">
    <property type="protein sequence ID" value="CAE0359420.1"/>
    <property type="molecule type" value="Transcribed_RNA"/>
</dbReference>
<dbReference type="CDD" id="cd09281">
    <property type="entry name" value="UPF0066"/>
    <property type="match status" value="1"/>
</dbReference>
<dbReference type="InterPro" id="IPR036414">
    <property type="entry name" value="YaeB_N_sf"/>
</dbReference>
<evidence type="ECO:0000256" key="2">
    <source>
        <dbReference type="ARBA" id="ARBA00033753"/>
    </source>
</evidence>
<dbReference type="AlphaFoldDB" id="A0A7S3JMV0"/>
<evidence type="ECO:0000256" key="1">
    <source>
        <dbReference type="ARBA" id="ARBA00022691"/>
    </source>
</evidence>
<sequence length="352" mass="39728">MRMLGSQQNSFVAVLSSILLPIGSLVWLLIKKSTECVRLQKELKRSEKLRFEERRGRTRAEVALRNQRKESIREKQKAIGKVRSPFLKRAGTPRQGLVCPASRGLVILDKSQNKITPSALDGLEQYSHIWLIFEFHANTDHLNTSSKVQPPRGYGKRVGWLATRTPHRTNPIGLSLVELYKVNPTESILQVRGIDLCDGTPILDIKPYVPWDTPPSPRVPNWVQANDALHSISWSSQASQQLYSLGSRFFTDFYSQQELDQAQTAINQLLAQDPRSKRCRNSDNHSDDPFNIPFAGVLIFFSVDRKHSSVTVNYLTPLSDHTAAHTADDLLCLSPNKKLDDDSDDNDDENCG</sequence>
<keyword evidence="3" id="KW-0812">Transmembrane</keyword>
<keyword evidence="3" id="KW-0472">Membrane</keyword>